<evidence type="ECO:0000256" key="1">
    <source>
        <dbReference type="SAM" id="Phobius"/>
    </source>
</evidence>
<feature type="transmembrane region" description="Helical" evidence="1">
    <location>
        <begin position="12"/>
        <end position="34"/>
    </location>
</feature>
<evidence type="ECO:0000313" key="3">
    <source>
        <dbReference type="Proteomes" id="UP001186118"/>
    </source>
</evidence>
<keyword evidence="1" id="KW-0812">Transmembrane</keyword>
<gene>
    <name evidence="2" type="ORF">KB584_04910</name>
</gene>
<dbReference type="Proteomes" id="UP001186118">
    <property type="component" value="Unassembled WGS sequence"/>
</dbReference>
<accession>A0AAE4Q5J9</accession>
<organism evidence="2 3">
    <name type="scientific">Streptococcus canis</name>
    <dbReference type="NCBI Taxonomy" id="1329"/>
    <lineage>
        <taxon>Bacteria</taxon>
        <taxon>Bacillati</taxon>
        <taxon>Bacillota</taxon>
        <taxon>Bacilli</taxon>
        <taxon>Lactobacillales</taxon>
        <taxon>Streptococcaceae</taxon>
        <taxon>Streptococcus</taxon>
    </lineage>
</organism>
<sequence>MKNSYFREKILPIIQGIISVVMLILLGFMTYIVADTSLTMLDPKMGSVLIRIKFLFDSQSLIRMFTGSLFIVILSSVIYIFGLVCDWFVNVIDNPKSPLTQAYFSVARFINRMLFDICTTSFHQSLAFLA</sequence>
<name>A0AAE4Q5J9_STRCB</name>
<comment type="caution">
    <text evidence="2">The sequence shown here is derived from an EMBL/GenBank/DDBJ whole genome shotgun (WGS) entry which is preliminary data.</text>
</comment>
<dbReference type="RefSeq" id="WP_317609936.1">
    <property type="nucleotide sequence ID" value="NZ_JAGQEX010000008.1"/>
</dbReference>
<dbReference type="AlphaFoldDB" id="A0AAE4Q5J9"/>
<dbReference type="EMBL" id="JAGQEX010000008">
    <property type="protein sequence ID" value="MDV5976806.1"/>
    <property type="molecule type" value="Genomic_DNA"/>
</dbReference>
<keyword evidence="1" id="KW-0472">Membrane</keyword>
<protein>
    <submittedName>
        <fullName evidence="2">Uncharacterized protein</fullName>
    </submittedName>
</protein>
<evidence type="ECO:0000313" key="2">
    <source>
        <dbReference type="EMBL" id="MDV5976806.1"/>
    </source>
</evidence>
<proteinExistence type="predicted"/>
<reference evidence="2" key="1">
    <citation type="submission" date="2021-04" db="EMBL/GenBank/DDBJ databases">
        <title>Draft genomes of 20 S. canis strains.</title>
        <authorList>
            <person name="Pagnossin D."/>
            <person name="Weir W."/>
            <person name="Smith A."/>
            <person name="Ure R."/>
            <person name="Oravcova K."/>
        </authorList>
    </citation>
    <scope>NUCLEOTIDE SEQUENCE</scope>
    <source>
        <strain evidence="2">284</strain>
    </source>
</reference>
<feature type="transmembrane region" description="Helical" evidence="1">
    <location>
        <begin position="64"/>
        <end position="89"/>
    </location>
</feature>
<keyword evidence="1" id="KW-1133">Transmembrane helix</keyword>